<dbReference type="GO" id="GO:0016987">
    <property type="term" value="F:sigma factor activity"/>
    <property type="evidence" value="ECO:0007669"/>
    <property type="project" value="InterPro"/>
</dbReference>
<dbReference type="PANTHER" id="PTHR30173:SF43">
    <property type="entry name" value="ECF RNA POLYMERASE SIGMA FACTOR SIGI-RELATED"/>
    <property type="match status" value="1"/>
</dbReference>
<dbReference type="Gene3D" id="1.10.10.10">
    <property type="entry name" value="Winged helix-like DNA-binding domain superfamily/Winged helix DNA-binding domain"/>
    <property type="match status" value="1"/>
</dbReference>
<protein>
    <submittedName>
        <fullName evidence="4">RNA polymerase sigma-70 factor, ECF subfamily</fullName>
    </submittedName>
</protein>
<feature type="domain" description="RNA polymerase sigma-70 region 2" evidence="2">
    <location>
        <begin position="6"/>
        <end position="69"/>
    </location>
</feature>
<dbReference type="InterPro" id="IPR032710">
    <property type="entry name" value="NTF2-like_dom_sf"/>
</dbReference>
<dbReference type="InterPro" id="IPR007627">
    <property type="entry name" value="RNA_pol_sigma70_r2"/>
</dbReference>
<dbReference type="EMBL" id="CP028339">
    <property type="protein sequence ID" value="AVR87242.1"/>
    <property type="molecule type" value="Genomic_DNA"/>
</dbReference>
<dbReference type="NCBIfam" id="TIGR02937">
    <property type="entry name" value="sigma70-ECF"/>
    <property type="match status" value="1"/>
</dbReference>
<dbReference type="RefSeq" id="WP_107219682.1">
    <property type="nucleotide sequence ID" value="NZ_CP028339.1"/>
</dbReference>
<dbReference type="SUPFAM" id="SSF54427">
    <property type="entry name" value="NTF2-like"/>
    <property type="match status" value="1"/>
</dbReference>
<dbReference type="GO" id="GO:0003677">
    <property type="term" value="F:DNA binding"/>
    <property type="evidence" value="ECO:0007669"/>
    <property type="project" value="InterPro"/>
</dbReference>
<proteinExistence type="predicted"/>
<dbReference type="InterPro" id="IPR052704">
    <property type="entry name" value="ECF_Sigma-70_Domain"/>
</dbReference>
<evidence type="ECO:0000259" key="2">
    <source>
        <dbReference type="Pfam" id="PF04542"/>
    </source>
</evidence>
<dbReference type="Gene3D" id="3.10.450.50">
    <property type="match status" value="1"/>
</dbReference>
<dbReference type="GO" id="GO:0006352">
    <property type="term" value="P:DNA-templated transcription initiation"/>
    <property type="evidence" value="ECO:0007669"/>
    <property type="project" value="InterPro"/>
</dbReference>
<dbReference type="OrthoDB" id="3211555at2"/>
<dbReference type="Gene3D" id="1.10.1740.10">
    <property type="match status" value="1"/>
</dbReference>
<dbReference type="SUPFAM" id="SSF88659">
    <property type="entry name" value="Sigma3 and sigma4 domains of RNA polymerase sigma factors"/>
    <property type="match status" value="1"/>
</dbReference>
<feature type="domain" description="RNA polymerase sigma factor 70 region 4 type 2" evidence="3">
    <location>
        <begin position="111"/>
        <end position="161"/>
    </location>
</feature>
<dbReference type="Proteomes" id="UP000241885">
    <property type="component" value="Chromosome"/>
</dbReference>
<organism evidence="4 5">
    <name type="scientific">Thauera aromatica K172</name>
    <dbReference type="NCBI Taxonomy" id="44139"/>
    <lineage>
        <taxon>Bacteria</taxon>
        <taxon>Pseudomonadati</taxon>
        <taxon>Pseudomonadota</taxon>
        <taxon>Betaproteobacteria</taxon>
        <taxon>Rhodocyclales</taxon>
        <taxon>Zoogloeaceae</taxon>
        <taxon>Thauera</taxon>
    </lineage>
</organism>
<dbReference type="InterPro" id="IPR013249">
    <property type="entry name" value="RNA_pol_sigma70_r4_t2"/>
</dbReference>
<evidence type="ECO:0000313" key="5">
    <source>
        <dbReference type="Proteomes" id="UP000241885"/>
    </source>
</evidence>
<dbReference type="InterPro" id="IPR013325">
    <property type="entry name" value="RNA_pol_sigma_r2"/>
</dbReference>
<evidence type="ECO:0000256" key="1">
    <source>
        <dbReference type="ARBA" id="ARBA00011344"/>
    </source>
</evidence>
<dbReference type="KEGG" id="tak:Tharo_0291"/>
<dbReference type="Pfam" id="PF08281">
    <property type="entry name" value="Sigma70_r4_2"/>
    <property type="match status" value="1"/>
</dbReference>
<reference evidence="4 5" key="1">
    <citation type="submission" date="2018-03" db="EMBL/GenBank/DDBJ databases">
        <title>Complete genome sequence of Thauera aromatica, a model organism for studying aromatic compound degradation under denitrifying conditions.</title>
        <authorList>
            <person name="Lo H.-Y."/>
            <person name="Goris T."/>
            <person name="Boll M."/>
            <person name="Mueller J.A."/>
        </authorList>
    </citation>
    <scope>NUCLEOTIDE SEQUENCE [LARGE SCALE GENOMIC DNA]</scope>
    <source>
        <strain evidence="4 5">K172</strain>
    </source>
</reference>
<dbReference type="PANTHER" id="PTHR30173">
    <property type="entry name" value="SIGMA 19 FACTOR"/>
    <property type="match status" value="1"/>
</dbReference>
<dbReference type="Pfam" id="PF04542">
    <property type="entry name" value="Sigma70_r2"/>
    <property type="match status" value="1"/>
</dbReference>
<dbReference type="SUPFAM" id="SSF88946">
    <property type="entry name" value="Sigma2 domain of RNA polymerase sigma factors"/>
    <property type="match status" value="1"/>
</dbReference>
<sequence>MPITTFEAHRPRLRALAYRMLGSRSEAEDVVQEAWLRWQAVDHAQVQDALAYLCRTATHLCLDQLQSARARREQYVGLWLPEPLVDDALWDYCDPGPEAALGQRQQLSLGFLLALQHLGPLERAAFLLHDVFDQGFDEVAQTLGRSAAACRQLASRARKRLQAQGFGPDAPAPPSADDPRTQALLGAFAQALASGDVQALAALLAEDVHLYSDGGGVVCAVPAPLGGRLRVAQALLTFARTWQRTPGGAQALRAARVNGEPGALVWNAQGTLEDVCALRLNASGQVLGVYFQRNPRKLLGVGA</sequence>
<dbReference type="AlphaFoldDB" id="A0A2R4BJ16"/>
<dbReference type="InterPro" id="IPR036388">
    <property type="entry name" value="WH-like_DNA-bd_sf"/>
</dbReference>
<dbReference type="InterPro" id="IPR014284">
    <property type="entry name" value="RNA_pol_sigma-70_dom"/>
</dbReference>
<evidence type="ECO:0000259" key="3">
    <source>
        <dbReference type="Pfam" id="PF08281"/>
    </source>
</evidence>
<gene>
    <name evidence="4" type="ORF">Tharo_0291</name>
</gene>
<dbReference type="InterPro" id="IPR013324">
    <property type="entry name" value="RNA_pol_sigma_r3/r4-like"/>
</dbReference>
<name>A0A2R4BJ16_THAAR</name>
<evidence type="ECO:0000313" key="4">
    <source>
        <dbReference type="EMBL" id="AVR87242.1"/>
    </source>
</evidence>
<keyword evidence="5" id="KW-1185">Reference proteome</keyword>
<comment type="subunit">
    <text evidence="1">Interacts transiently with the RNA polymerase catalytic core formed by RpoA, RpoB, RpoC and RpoZ (2 alpha, 1 beta, 1 beta' and 1 omega subunit) to form the RNA polymerase holoenzyme that can initiate transcription.</text>
</comment>
<dbReference type="NCBIfam" id="NF007214">
    <property type="entry name" value="PRK09636.1"/>
    <property type="match status" value="1"/>
</dbReference>
<accession>A0A2R4BJ16</accession>